<dbReference type="EMBL" id="CAMXCT010006637">
    <property type="protein sequence ID" value="CAI4017478.1"/>
    <property type="molecule type" value="Genomic_DNA"/>
</dbReference>
<gene>
    <name evidence="2" type="ORF">C1SCF055_LOCUS42120</name>
</gene>
<name>A0A9P1GMB7_9DINO</name>
<evidence type="ECO:0000313" key="3">
    <source>
        <dbReference type="EMBL" id="CAL1170853.1"/>
    </source>
</evidence>
<accession>A0A9P1GMB7</accession>
<reference evidence="3" key="2">
    <citation type="submission" date="2024-04" db="EMBL/GenBank/DDBJ databases">
        <authorList>
            <person name="Chen Y."/>
            <person name="Shah S."/>
            <person name="Dougan E. K."/>
            <person name="Thang M."/>
            <person name="Chan C."/>
        </authorList>
    </citation>
    <scope>NUCLEOTIDE SEQUENCE [LARGE SCALE GENOMIC DNA]</scope>
</reference>
<feature type="region of interest" description="Disordered" evidence="1">
    <location>
        <begin position="360"/>
        <end position="415"/>
    </location>
</feature>
<dbReference type="EMBL" id="CAMXCT030006637">
    <property type="protein sequence ID" value="CAL4804790.1"/>
    <property type="molecule type" value="Genomic_DNA"/>
</dbReference>
<feature type="compositionally biased region" description="Pro residues" evidence="1">
    <location>
        <begin position="176"/>
        <end position="199"/>
    </location>
</feature>
<proteinExistence type="predicted"/>
<evidence type="ECO:0000256" key="1">
    <source>
        <dbReference type="SAM" id="MobiDB-lite"/>
    </source>
</evidence>
<feature type="compositionally biased region" description="Pro residues" evidence="1">
    <location>
        <begin position="154"/>
        <end position="166"/>
    </location>
</feature>
<evidence type="ECO:0000313" key="5">
    <source>
        <dbReference type="Proteomes" id="UP001152797"/>
    </source>
</evidence>
<protein>
    <submittedName>
        <fullName evidence="4">Filamentous hemagglutinin</fullName>
    </submittedName>
</protein>
<reference evidence="2" key="1">
    <citation type="submission" date="2022-10" db="EMBL/GenBank/DDBJ databases">
        <authorList>
            <person name="Chen Y."/>
            <person name="Dougan E. K."/>
            <person name="Chan C."/>
            <person name="Rhodes N."/>
            <person name="Thang M."/>
        </authorList>
    </citation>
    <scope>NUCLEOTIDE SEQUENCE</scope>
</reference>
<organism evidence="2">
    <name type="scientific">Cladocopium goreaui</name>
    <dbReference type="NCBI Taxonomy" id="2562237"/>
    <lineage>
        <taxon>Eukaryota</taxon>
        <taxon>Sar</taxon>
        <taxon>Alveolata</taxon>
        <taxon>Dinophyceae</taxon>
        <taxon>Suessiales</taxon>
        <taxon>Symbiodiniaceae</taxon>
        <taxon>Cladocopium</taxon>
    </lineage>
</organism>
<dbReference type="EMBL" id="CAMXCT020006637">
    <property type="protein sequence ID" value="CAL1170853.1"/>
    <property type="molecule type" value="Genomic_DNA"/>
</dbReference>
<sequence>MPPTAPKKPDEFAQQKLMDMKATTWTPRVNAHVPKSSGPTAPSVHTPPVTHGMNAAQMAQMAQELAAMGWICTQPPQPAAKAVETPPPKAEAAKAAPPPPKAAVEAPMAAPPKAVETPTPPAKAAAVEAPMAAPPKAVETPPSPKAAVEAPKAVPAPPKALQPPAPKAVEPAPSAVQPPPPNHMSPPPKVSMGPPPPPMQIKQEPLTQQALQAHARANGLQKEQDKQYTRRAAANLIQRLRENPSRTQGMPALAQMVNDEGKKSDLISLLAYEDASEGEINRKKALRWSKKEVEDHYGADAEKIMKYKTEQGMIEDDENCPGGVLYLISRKEDENEKGQCIATGKMQVDAHNASDVNALMTRPGSKKRGQESSPSTPSGDSSTASTMPGTPTPDAEPKKKPRKNPKVEEPLTAIQKGRDMANKLLKKKSDAANLALKLYLKVHALVASGKNEEEDYLPLAKDMLVLNKAFEKPHGVANAIYRQVNKPSAKCVDDMDSNGVRNLAEKIGSGKLSVAAAADCASAFQCDESVKVSTSQLASSTQRDFFRWLRLPVPITTVELPVLLDASQTVLAECLGSRSDWGDLWRARGCGEVAESHVPIIVHEVTDATRAAICKLLAWDFAQLQTGAWDFVDHTGKFHKIGSIQEKRSGEQMPIKGAFCFWKGDMEAHVLSHKTARNYRCSLCCDLCLAVKSPNNPVMNIGNLTVDAAWKRTISFVDPSDPSPWMNVPGFTNKKCRLLDILHIVHLGTLRDLIPACLIDALDDGTLAQIYGMQGQSEDLILYRMSQHAHRWAKDNNMDLYVGTLNLRRLGRPNQRHWPFPVLDSIIKAARTRTLFAFVTWLVSRLATYPCATQEQQLNAKVRAVCCWTLDTALSIFNMNKKIKMRVQVVRQTTWLCRLHSACHQWLGSRCIAQRRLLYKVRPKTHYFTHMVDHHEETCLCLLHLSTFGDEDFMGKIRKVAQSCHGKTYMHAWARRYVLKRALQWSEMKKENVFMVVVVHG</sequence>
<feature type="compositionally biased region" description="Low complexity" evidence="1">
    <location>
        <begin position="372"/>
        <end position="386"/>
    </location>
</feature>
<feature type="region of interest" description="Disordered" evidence="1">
    <location>
        <begin position="77"/>
        <end position="233"/>
    </location>
</feature>
<comment type="caution">
    <text evidence="2">The sequence shown here is derived from an EMBL/GenBank/DDBJ whole genome shotgun (WGS) entry which is preliminary data.</text>
</comment>
<dbReference type="Proteomes" id="UP001152797">
    <property type="component" value="Unassembled WGS sequence"/>
</dbReference>
<dbReference type="AlphaFoldDB" id="A0A9P1GMB7"/>
<dbReference type="OrthoDB" id="10649657at2759"/>
<evidence type="ECO:0000313" key="4">
    <source>
        <dbReference type="EMBL" id="CAL4804790.1"/>
    </source>
</evidence>
<keyword evidence="5" id="KW-1185">Reference proteome</keyword>
<feature type="compositionally biased region" description="Low complexity" evidence="1">
    <location>
        <begin position="102"/>
        <end position="153"/>
    </location>
</feature>
<evidence type="ECO:0000313" key="2">
    <source>
        <dbReference type="EMBL" id="CAI4017478.1"/>
    </source>
</evidence>